<dbReference type="RefSeq" id="WP_263337822.1">
    <property type="nucleotide sequence ID" value="NZ_JAGSYH010000004.1"/>
</dbReference>
<evidence type="ECO:0000313" key="2">
    <source>
        <dbReference type="EMBL" id="MFC5861945.1"/>
    </source>
</evidence>
<keyword evidence="1" id="KW-0812">Transmembrane</keyword>
<name>A0ABW1ED73_9BACT</name>
<gene>
    <name evidence="2" type="ORF">ACFPT7_06545</name>
</gene>
<feature type="transmembrane region" description="Helical" evidence="1">
    <location>
        <begin position="12"/>
        <end position="34"/>
    </location>
</feature>
<comment type="caution">
    <text evidence="2">The sequence shown here is derived from an EMBL/GenBank/DDBJ whole genome shotgun (WGS) entry which is preliminary data.</text>
</comment>
<evidence type="ECO:0000313" key="3">
    <source>
        <dbReference type="Proteomes" id="UP001596091"/>
    </source>
</evidence>
<keyword evidence="1" id="KW-1133">Transmembrane helix</keyword>
<keyword evidence="1" id="KW-0472">Membrane</keyword>
<evidence type="ECO:0000256" key="1">
    <source>
        <dbReference type="SAM" id="Phobius"/>
    </source>
</evidence>
<dbReference type="Proteomes" id="UP001596091">
    <property type="component" value="Unassembled WGS sequence"/>
</dbReference>
<protein>
    <submittedName>
        <fullName evidence="2">Uncharacterized protein</fullName>
    </submittedName>
</protein>
<accession>A0ABW1ED73</accession>
<dbReference type="EMBL" id="JBHSPH010000002">
    <property type="protein sequence ID" value="MFC5861945.1"/>
    <property type="molecule type" value="Genomic_DNA"/>
</dbReference>
<sequence>MPKIIRYQFMGNWFIFWFLCITGVGIPLAILYLLNGTLRVEHEMADPEQFISDYRAGKRN</sequence>
<reference evidence="3" key="1">
    <citation type="journal article" date="2019" name="Int. J. Syst. Evol. Microbiol.">
        <title>The Global Catalogue of Microorganisms (GCM) 10K type strain sequencing project: providing services to taxonomists for standard genome sequencing and annotation.</title>
        <authorList>
            <consortium name="The Broad Institute Genomics Platform"/>
            <consortium name="The Broad Institute Genome Sequencing Center for Infectious Disease"/>
            <person name="Wu L."/>
            <person name="Ma J."/>
        </authorList>
    </citation>
    <scope>NUCLEOTIDE SEQUENCE [LARGE SCALE GENOMIC DNA]</scope>
    <source>
        <strain evidence="3">JCM 4087</strain>
    </source>
</reference>
<proteinExistence type="predicted"/>
<organism evidence="2 3">
    <name type="scientific">Acidicapsa dinghuensis</name>
    <dbReference type="NCBI Taxonomy" id="2218256"/>
    <lineage>
        <taxon>Bacteria</taxon>
        <taxon>Pseudomonadati</taxon>
        <taxon>Acidobacteriota</taxon>
        <taxon>Terriglobia</taxon>
        <taxon>Terriglobales</taxon>
        <taxon>Acidobacteriaceae</taxon>
        <taxon>Acidicapsa</taxon>
    </lineage>
</organism>
<keyword evidence="3" id="KW-1185">Reference proteome</keyword>